<protein>
    <submittedName>
        <fullName evidence="1">Uncharacterized protein</fullName>
    </submittedName>
</protein>
<reference evidence="1" key="1">
    <citation type="submission" date="2020-03" db="EMBL/GenBank/DDBJ databases">
        <title>The deep terrestrial virosphere.</title>
        <authorList>
            <person name="Holmfeldt K."/>
            <person name="Nilsson E."/>
            <person name="Simone D."/>
            <person name="Lopez-Fernandez M."/>
            <person name="Wu X."/>
            <person name="de Brujin I."/>
            <person name="Lundin D."/>
            <person name="Andersson A."/>
            <person name="Bertilsson S."/>
            <person name="Dopson M."/>
        </authorList>
    </citation>
    <scope>NUCLEOTIDE SEQUENCE</scope>
    <source>
        <strain evidence="1">MM415B05890</strain>
    </source>
</reference>
<proteinExistence type="predicted"/>
<sequence length="113" mass="12993">MVAELEYECLDKDEQKCQECYDRFRCWTSRNMTLPIARLNMTKDITSLRDAFEFDAECPKCFRCGNMVGSKVTIRAEHEQIIHVFEGVVIAQVISVDGDEPMKLNIRGVGNQI</sequence>
<gene>
    <name evidence="1" type="ORF">MM415B05890_0002</name>
</gene>
<name>A0A6M3LR68_9ZZZZ</name>
<accession>A0A6M3LR68</accession>
<evidence type="ECO:0000313" key="1">
    <source>
        <dbReference type="EMBL" id="QJA97856.1"/>
    </source>
</evidence>
<dbReference type="EMBL" id="MT143531">
    <property type="protein sequence ID" value="QJA97856.1"/>
    <property type="molecule type" value="Genomic_DNA"/>
</dbReference>
<dbReference type="AlphaFoldDB" id="A0A6M3LR68"/>
<organism evidence="1">
    <name type="scientific">viral metagenome</name>
    <dbReference type="NCBI Taxonomy" id="1070528"/>
    <lineage>
        <taxon>unclassified sequences</taxon>
        <taxon>metagenomes</taxon>
        <taxon>organismal metagenomes</taxon>
    </lineage>
</organism>